<dbReference type="Proteomes" id="UP000017836">
    <property type="component" value="Unassembled WGS sequence"/>
</dbReference>
<feature type="region of interest" description="Disordered" evidence="1">
    <location>
        <begin position="16"/>
        <end position="46"/>
    </location>
</feature>
<keyword evidence="3" id="KW-1185">Reference proteome</keyword>
<dbReference type="AlphaFoldDB" id="W1PAG0"/>
<protein>
    <submittedName>
        <fullName evidence="2">Uncharacterized protein</fullName>
    </submittedName>
</protein>
<accession>W1PAG0</accession>
<gene>
    <name evidence="2" type="ORF">AMTR_s00076p00076590</name>
</gene>
<evidence type="ECO:0000313" key="2">
    <source>
        <dbReference type="EMBL" id="ERN04654.1"/>
    </source>
</evidence>
<evidence type="ECO:0000256" key="1">
    <source>
        <dbReference type="SAM" id="MobiDB-lite"/>
    </source>
</evidence>
<proteinExistence type="predicted"/>
<reference evidence="3" key="1">
    <citation type="journal article" date="2013" name="Science">
        <title>The Amborella genome and the evolution of flowering plants.</title>
        <authorList>
            <consortium name="Amborella Genome Project"/>
        </authorList>
    </citation>
    <scope>NUCLEOTIDE SEQUENCE [LARGE SCALE GENOMIC DNA]</scope>
</reference>
<dbReference type="EMBL" id="KI394182">
    <property type="protein sequence ID" value="ERN04654.1"/>
    <property type="molecule type" value="Genomic_DNA"/>
</dbReference>
<organism evidence="2 3">
    <name type="scientific">Amborella trichopoda</name>
    <dbReference type="NCBI Taxonomy" id="13333"/>
    <lineage>
        <taxon>Eukaryota</taxon>
        <taxon>Viridiplantae</taxon>
        <taxon>Streptophyta</taxon>
        <taxon>Embryophyta</taxon>
        <taxon>Tracheophyta</taxon>
        <taxon>Spermatophyta</taxon>
        <taxon>Magnoliopsida</taxon>
        <taxon>Amborellales</taxon>
        <taxon>Amborellaceae</taxon>
        <taxon>Amborella</taxon>
    </lineage>
</organism>
<dbReference type="HOGENOM" id="CLU_1837810_0_0_1"/>
<sequence>MAMRSCDLRIVSMDSPSHEEALPMDGKPPDPKNNASIMGSGGNGDRERYINGPGYLVISSYGLEGNHSVGCLGFKSGCVKVSNGDLRLDCEDQLITSSGYRVVSGGNFGFQACTCGDNSRSVGDLSHISGGDKDISDGVG</sequence>
<name>W1PAG0_AMBTC</name>
<evidence type="ECO:0000313" key="3">
    <source>
        <dbReference type="Proteomes" id="UP000017836"/>
    </source>
</evidence>
<dbReference type="Gramene" id="ERN04654">
    <property type="protein sequence ID" value="ERN04654"/>
    <property type="gene ID" value="AMTR_s00076p00076590"/>
</dbReference>